<sequence length="360" mass="40117">MNLFDVSRVHCDSSATCDIENWIAQIGSPDSGCFMMPRTPSPTKRQKGLDLEATPTNLMSLSQLDSASISTSDVTSDSGASRRSANPKKRERELRQASDYPLRRDLISNYPKPTPLMKDLYALQDAAVIPSTVKTALTKDSTWANQPRQAWFYEVGPKETTQQTSTDADMYSYTRLRQIRENTILCKTRMEHEAGWNDSVHAPLLEVALSGESGISYRNVTCCRVLPDFLQDNQSLFNVKIDYAILLDFPPKSSLASAVRTFRRPDPRTRHATPLQLPDNPDTPTVIPIETKSATADMISGPVQLAAWAQLHFAYLQRLPSAGGELPVLPVIFVHGARWRIDFAQRTTDELVSPASVLFC</sequence>
<proteinExistence type="predicted"/>
<organism evidence="3 4">
    <name type="scientific">Colletotrichum zoysiae</name>
    <dbReference type="NCBI Taxonomy" id="1216348"/>
    <lineage>
        <taxon>Eukaryota</taxon>
        <taxon>Fungi</taxon>
        <taxon>Dikarya</taxon>
        <taxon>Ascomycota</taxon>
        <taxon>Pezizomycotina</taxon>
        <taxon>Sordariomycetes</taxon>
        <taxon>Hypocreomycetidae</taxon>
        <taxon>Glomerellales</taxon>
        <taxon>Glomerellaceae</taxon>
        <taxon>Colletotrichum</taxon>
        <taxon>Colletotrichum graminicola species complex</taxon>
    </lineage>
</organism>
<keyword evidence="4" id="KW-1185">Reference proteome</keyword>
<reference evidence="3" key="1">
    <citation type="submission" date="2021-06" db="EMBL/GenBank/DDBJ databases">
        <title>Comparative genomics, transcriptomics and evolutionary studies reveal genomic signatures of adaptation to plant cell wall in hemibiotrophic fungi.</title>
        <authorList>
            <consortium name="DOE Joint Genome Institute"/>
            <person name="Baroncelli R."/>
            <person name="Diaz J.F."/>
            <person name="Benocci T."/>
            <person name="Peng M."/>
            <person name="Battaglia E."/>
            <person name="Haridas S."/>
            <person name="Andreopoulos W."/>
            <person name="Labutti K."/>
            <person name="Pangilinan J."/>
            <person name="Floch G.L."/>
            <person name="Makela M.R."/>
            <person name="Henrissat B."/>
            <person name="Grigoriev I.V."/>
            <person name="Crouch J.A."/>
            <person name="De Vries R.P."/>
            <person name="Sukno S.A."/>
            <person name="Thon M.R."/>
        </authorList>
    </citation>
    <scope>NUCLEOTIDE SEQUENCE</scope>
    <source>
        <strain evidence="3">MAFF235873</strain>
    </source>
</reference>
<dbReference type="InterPro" id="IPR046797">
    <property type="entry name" value="PDDEXK_12"/>
</dbReference>
<feature type="domain" description="PD-(D/E)XK nuclease-like" evidence="2">
    <location>
        <begin position="144"/>
        <end position="347"/>
    </location>
</feature>
<feature type="region of interest" description="Disordered" evidence="1">
    <location>
        <begin position="62"/>
        <end position="108"/>
    </location>
</feature>
<accession>A0AAD9M0C8</accession>
<dbReference type="EMBL" id="MU842962">
    <property type="protein sequence ID" value="KAK2024523.1"/>
    <property type="molecule type" value="Genomic_DNA"/>
</dbReference>
<evidence type="ECO:0000313" key="4">
    <source>
        <dbReference type="Proteomes" id="UP001232148"/>
    </source>
</evidence>
<feature type="compositionally biased region" description="Basic and acidic residues" evidence="1">
    <location>
        <begin position="88"/>
        <end position="106"/>
    </location>
</feature>
<dbReference type="Pfam" id="PF20516">
    <property type="entry name" value="PDDEXK_12"/>
    <property type="match status" value="1"/>
</dbReference>
<dbReference type="AlphaFoldDB" id="A0AAD9M0C8"/>
<feature type="compositionally biased region" description="Polar residues" evidence="1">
    <location>
        <begin position="62"/>
        <end position="84"/>
    </location>
</feature>
<name>A0AAD9M0C8_9PEZI</name>
<dbReference type="Proteomes" id="UP001232148">
    <property type="component" value="Unassembled WGS sequence"/>
</dbReference>
<gene>
    <name evidence="3" type="ORF">LX32DRAFT_96779</name>
</gene>
<comment type="caution">
    <text evidence="3">The sequence shown here is derived from an EMBL/GenBank/DDBJ whole genome shotgun (WGS) entry which is preliminary data.</text>
</comment>
<evidence type="ECO:0000256" key="1">
    <source>
        <dbReference type="SAM" id="MobiDB-lite"/>
    </source>
</evidence>
<protein>
    <recommendedName>
        <fullName evidence="2">PD-(D/E)XK nuclease-like domain-containing protein</fullName>
    </recommendedName>
</protein>
<evidence type="ECO:0000313" key="3">
    <source>
        <dbReference type="EMBL" id="KAK2024523.1"/>
    </source>
</evidence>
<evidence type="ECO:0000259" key="2">
    <source>
        <dbReference type="Pfam" id="PF20516"/>
    </source>
</evidence>